<dbReference type="InterPro" id="IPR029016">
    <property type="entry name" value="GAF-like_dom_sf"/>
</dbReference>
<dbReference type="GO" id="GO:0000155">
    <property type="term" value="F:phosphorelay sensor kinase activity"/>
    <property type="evidence" value="ECO:0007669"/>
    <property type="project" value="InterPro"/>
</dbReference>
<dbReference type="SUPFAM" id="SSF55874">
    <property type="entry name" value="ATPase domain of HSP90 chaperone/DNA topoisomerase II/histidine kinase"/>
    <property type="match status" value="1"/>
</dbReference>
<dbReference type="PROSITE" id="PS50109">
    <property type="entry name" value="HIS_KIN"/>
    <property type="match status" value="1"/>
</dbReference>
<evidence type="ECO:0000256" key="3">
    <source>
        <dbReference type="ARBA" id="ARBA00022553"/>
    </source>
</evidence>
<dbReference type="PANTHER" id="PTHR43102">
    <property type="entry name" value="SLR1143 PROTEIN"/>
    <property type="match status" value="1"/>
</dbReference>
<dbReference type="InterPro" id="IPR003018">
    <property type="entry name" value="GAF"/>
</dbReference>
<dbReference type="Proteomes" id="UP000761264">
    <property type="component" value="Unassembled WGS sequence"/>
</dbReference>
<evidence type="ECO:0000256" key="1">
    <source>
        <dbReference type="ARBA" id="ARBA00000085"/>
    </source>
</evidence>
<proteinExistence type="predicted"/>
<sequence length="438" mass="47935">MPPIPFDEVQRLASLRALDILDTPPEPAFDRITRLAAQQFDVPIALISLIDPARQWFKSKVGLEVDQTPREFSFCQFTIMDSKVMQVPDATQDPRFAENPFVTGEPGVRFYAGAPLVTEKGFRLGTLCLVDSQAKAPLDEAQQARLRDFAHMVINEMELRRLRKLLGGDSLGLSSEVAGALSSLREAEEELAHQAQMDVIAHVAHELRTPLGAMLGFAEIIRREFFGDIGDPRYAAYAGQIEDCGLHLLDVLGKTMDLSRAARGGLKLEESIVDLVEVTQLAEKLSKSELDRFESHLETDLGSDVPRLLADRGQVAQMLVNLICNAARHSNGKPVELHTAVRADGGLDFSVVDQGSGMSAEEIRKAIIPFGRSRSDEARQHPSLGIGLPLTKRLIELHGGELAINSKPGQGTTVTLRFPAYRVRAAGVPAATQPINLQ</sequence>
<dbReference type="InterPro" id="IPR003594">
    <property type="entry name" value="HATPase_dom"/>
</dbReference>
<name>A0A967EZ81_9PROT</name>
<accession>A0A967EZ81</accession>
<dbReference type="AlphaFoldDB" id="A0A967EZ81"/>
<dbReference type="SMART" id="SM00065">
    <property type="entry name" value="GAF"/>
    <property type="match status" value="1"/>
</dbReference>
<keyword evidence="3" id="KW-0597">Phosphoprotein</keyword>
<comment type="caution">
    <text evidence="5">The sequence shown here is derived from an EMBL/GenBank/DDBJ whole genome shotgun (WGS) entry which is preliminary data.</text>
</comment>
<dbReference type="InterPro" id="IPR005467">
    <property type="entry name" value="His_kinase_dom"/>
</dbReference>
<evidence type="ECO:0000313" key="6">
    <source>
        <dbReference type="Proteomes" id="UP000761264"/>
    </source>
</evidence>
<dbReference type="EMBL" id="JAAQPH010000012">
    <property type="protein sequence ID" value="NIA70131.1"/>
    <property type="molecule type" value="Genomic_DNA"/>
</dbReference>
<feature type="domain" description="Histidine kinase" evidence="4">
    <location>
        <begin position="202"/>
        <end position="422"/>
    </location>
</feature>
<evidence type="ECO:0000313" key="5">
    <source>
        <dbReference type="EMBL" id="NIA70131.1"/>
    </source>
</evidence>
<dbReference type="InterPro" id="IPR036097">
    <property type="entry name" value="HisK_dim/P_sf"/>
</dbReference>
<dbReference type="SUPFAM" id="SSF47384">
    <property type="entry name" value="Homodimeric domain of signal transducing histidine kinase"/>
    <property type="match status" value="1"/>
</dbReference>
<organism evidence="5 6">
    <name type="scientific">Pelagibius litoralis</name>
    <dbReference type="NCBI Taxonomy" id="374515"/>
    <lineage>
        <taxon>Bacteria</taxon>
        <taxon>Pseudomonadati</taxon>
        <taxon>Pseudomonadota</taxon>
        <taxon>Alphaproteobacteria</taxon>
        <taxon>Rhodospirillales</taxon>
        <taxon>Rhodovibrionaceae</taxon>
        <taxon>Pelagibius</taxon>
    </lineage>
</organism>
<dbReference type="PRINTS" id="PR00344">
    <property type="entry name" value="BCTRLSENSOR"/>
</dbReference>
<dbReference type="SUPFAM" id="SSF55781">
    <property type="entry name" value="GAF domain-like"/>
    <property type="match status" value="1"/>
</dbReference>
<keyword evidence="5" id="KW-0808">Transferase</keyword>
<dbReference type="SMART" id="SM00387">
    <property type="entry name" value="HATPase_c"/>
    <property type="match status" value="1"/>
</dbReference>
<dbReference type="PANTHER" id="PTHR43102:SF2">
    <property type="entry name" value="GAF DOMAIN-CONTAINING PROTEIN"/>
    <property type="match status" value="1"/>
</dbReference>
<reference evidence="5" key="1">
    <citation type="submission" date="2020-03" db="EMBL/GenBank/DDBJ databases">
        <title>Genome of Pelagibius litoralis DSM 21314T.</title>
        <authorList>
            <person name="Wang G."/>
        </authorList>
    </citation>
    <scope>NUCLEOTIDE SEQUENCE</scope>
    <source>
        <strain evidence="5">DSM 21314</strain>
    </source>
</reference>
<evidence type="ECO:0000259" key="4">
    <source>
        <dbReference type="PROSITE" id="PS50109"/>
    </source>
</evidence>
<keyword evidence="5" id="KW-0418">Kinase</keyword>
<dbReference type="Pfam" id="PF00512">
    <property type="entry name" value="HisKA"/>
    <property type="match status" value="1"/>
</dbReference>
<dbReference type="EC" id="2.7.13.3" evidence="2"/>
<comment type="catalytic activity">
    <reaction evidence="1">
        <text>ATP + protein L-histidine = ADP + protein N-phospho-L-histidine.</text>
        <dbReference type="EC" id="2.7.13.3"/>
    </reaction>
</comment>
<dbReference type="InterPro" id="IPR003661">
    <property type="entry name" value="HisK_dim/P_dom"/>
</dbReference>
<dbReference type="Pfam" id="PF01590">
    <property type="entry name" value="GAF"/>
    <property type="match status" value="1"/>
</dbReference>
<evidence type="ECO:0000256" key="2">
    <source>
        <dbReference type="ARBA" id="ARBA00012438"/>
    </source>
</evidence>
<dbReference type="Gene3D" id="3.30.450.40">
    <property type="match status" value="1"/>
</dbReference>
<dbReference type="CDD" id="cd00082">
    <property type="entry name" value="HisKA"/>
    <property type="match status" value="1"/>
</dbReference>
<dbReference type="Gene3D" id="1.10.287.130">
    <property type="match status" value="1"/>
</dbReference>
<dbReference type="InterPro" id="IPR004358">
    <property type="entry name" value="Sig_transdc_His_kin-like_C"/>
</dbReference>
<dbReference type="InterPro" id="IPR036890">
    <property type="entry name" value="HATPase_C_sf"/>
</dbReference>
<dbReference type="Pfam" id="PF02518">
    <property type="entry name" value="HATPase_c"/>
    <property type="match status" value="1"/>
</dbReference>
<keyword evidence="6" id="KW-1185">Reference proteome</keyword>
<dbReference type="Gene3D" id="3.30.565.10">
    <property type="entry name" value="Histidine kinase-like ATPase, C-terminal domain"/>
    <property type="match status" value="1"/>
</dbReference>
<gene>
    <name evidence="5" type="ORF">HBA54_16110</name>
</gene>
<dbReference type="SMART" id="SM00388">
    <property type="entry name" value="HisKA"/>
    <property type="match status" value="1"/>
</dbReference>
<dbReference type="RefSeq" id="WP_167226429.1">
    <property type="nucleotide sequence ID" value="NZ_JAAQPH010000012.1"/>
</dbReference>
<protein>
    <recommendedName>
        <fullName evidence="2">histidine kinase</fullName>
        <ecNumber evidence="2">2.7.13.3</ecNumber>
    </recommendedName>
</protein>